<sequence>MNKVEILSLNVGKPKDIVFGKKSVTTGFFKERVQQAVFLSSVHFIGDGQGDLVHHGGVHKAVCVYPCKHYPHWERTLERTLPYGAFGENLTITGMTEEDVCIGDSFQLGEAIVQVSQPRQPCFKLALVYDRKDLPLLVQDTGFTGFYFRVLQEGLVSPTDRLVPLTRQAHAISVAEANRLMHQDKHDWESVRRLLEVEELSPSWRKTFEKRLAGQDVDTSERISGET</sequence>
<dbReference type="PANTHER" id="PTHR30212">
    <property type="entry name" value="PROTEIN YIIM"/>
    <property type="match status" value="1"/>
</dbReference>
<dbReference type="Proteomes" id="UP000192486">
    <property type="component" value="Chromosome"/>
</dbReference>
<dbReference type="Pfam" id="PF03473">
    <property type="entry name" value="MOSC"/>
    <property type="match status" value="1"/>
</dbReference>
<dbReference type="InterPro" id="IPR011037">
    <property type="entry name" value="Pyrv_Knase-like_insert_dom_sf"/>
</dbReference>
<dbReference type="Gene3D" id="2.40.33.20">
    <property type="entry name" value="PK beta-barrel domain-like"/>
    <property type="match status" value="1"/>
</dbReference>
<reference evidence="2 3" key="1">
    <citation type="submission" date="2016-04" db="EMBL/GenBank/DDBJ databases">
        <title>Comparative Genomics and Epigenetics of Sporosarcina ureae.</title>
        <authorList>
            <person name="Oliver A.S."/>
            <person name="Cooper K.K."/>
        </authorList>
    </citation>
    <scope>NUCLEOTIDE SEQUENCE [LARGE SCALE GENOMIC DNA]</scope>
    <source>
        <strain evidence="2 3">S204</strain>
    </source>
</reference>
<dbReference type="InterPro" id="IPR005163">
    <property type="entry name" value="Tri_helical_YiiM-like"/>
</dbReference>
<organism evidence="2 3">
    <name type="scientific">Sporosarcina ureae</name>
    <dbReference type="NCBI Taxonomy" id="1571"/>
    <lineage>
        <taxon>Bacteria</taxon>
        <taxon>Bacillati</taxon>
        <taxon>Bacillota</taxon>
        <taxon>Bacilli</taxon>
        <taxon>Bacillales</taxon>
        <taxon>Caryophanaceae</taxon>
        <taxon>Sporosarcina</taxon>
    </lineage>
</organism>
<dbReference type="PANTHER" id="PTHR30212:SF4">
    <property type="entry name" value="MOSC DOMAIN-CONTAINING PROTEIN"/>
    <property type="match status" value="1"/>
</dbReference>
<accession>A0ABN4YLJ0</accession>
<protein>
    <submittedName>
        <fullName evidence="2">Cytoplasmic protein</fullName>
    </submittedName>
</protein>
<dbReference type="InterPro" id="IPR005302">
    <property type="entry name" value="MoCF_Sase_C"/>
</dbReference>
<dbReference type="Pfam" id="PF03475">
    <property type="entry name" value="YiiM_3-alpha"/>
    <property type="match status" value="1"/>
</dbReference>
<gene>
    <name evidence="2" type="ORF">SporoS204_00760</name>
</gene>
<evidence type="ECO:0000313" key="2">
    <source>
        <dbReference type="EMBL" id="ARF12828.1"/>
    </source>
</evidence>
<dbReference type="InterPro" id="IPR052353">
    <property type="entry name" value="Benzoxazolinone_Detox_Enz"/>
</dbReference>
<proteinExistence type="predicted"/>
<feature type="domain" description="MOSC" evidence="1">
    <location>
        <begin position="31"/>
        <end position="165"/>
    </location>
</feature>
<keyword evidence="3" id="KW-1185">Reference proteome</keyword>
<name>A0ABN4YLJ0_SPOUR</name>
<evidence type="ECO:0000313" key="3">
    <source>
        <dbReference type="Proteomes" id="UP000192486"/>
    </source>
</evidence>
<evidence type="ECO:0000259" key="1">
    <source>
        <dbReference type="PROSITE" id="PS51340"/>
    </source>
</evidence>
<dbReference type="RefSeq" id="WP_029053776.1">
    <property type="nucleotide sequence ID" value="NZ_CP015108.1"/>
</dbReference>
<dbReference type="SUPFAM" id="SSF50800">
    <property type="entry name" value="PK beta-barrel domain-like"/>
    <property type="match status" value="1"/>
</dbReference>
<dbReference type="PROSITE" id="PS51340">
    <property type="entry name" value="MOSC"/>
    <property type="match status" value="1"/>
</dbReference>
<dbReference type="EMBL" id="CP015108">
    <property type="protein sequence ID" value="ARF12828.1"/>
    <property type="molecule type" value="Genomic_DNA"/>
</dbReference>